<keyword evidence="3" id="KW-0479">Metal-binding</keyword>
<sequence length="329" mass="36144">MAEMAVVRTNIVTDTAARDAYVHGVNLLKRERTTLSTTAFGIPGGPAPVRTYDLFVIWHHLAMTSPVPPGGDWMVRNGAHRGPVFLPWHRVMLGLLEANLQRVLAEPDFGLPYWDWSADGSLAAPQSAPIWKPAWMGGQGQPVTTGPFVFDAADPDSFRVRIETTPNVTLRQVERGLRRAFGRPTGSPTLPTAADLGRAFDTRQPPAGDPDLATYDFTPWNAGSRGFRNQLEGFRGPGLHNQVHRWVGGDMGPASSPNDPVFFLHHCNVDRIWEGWMHRHGRSYLPGMNASPTLRGHRIDDPIVSPLGPAATPRSTLDPTAVYSYDVLP</sequence>
<dbReference type="InterPro" id="IPR002227">
    <property type="entry name" value="Tyrosinase_Cu-bd"/>
</dbReference>
<dbReference type="AlphaFoldDB" id="A0A7W7WEY1"/>
<dbReference type="SUPFAM" id="SSF48056">
    <property type="entry name" value="Di-copper centre-containing domain"/>
    <property type="match status" value="1"/>
</dbReference>
<dbReference type="GO" id="GO:0046872">
    <property type="term" value="F:metal ion binding"/>
    <property type="evidence" value="ECO:0007669"/>
    <property type="project" value="UniProtKB-KW"/>
</dbReference>
<keyword evidence="9" id="KW-1185">Reference proteome</keyword>
<evidence type="ECO:0000256" key="5">
    <source>
        <dbReference type="ARBA" id="ARBA00023008"/>
    </source>
</evidence>
<evidence type="ECO:0000256" key="3">
    <source>
        <dbReference type="ARBA" id="ARBA00022723"/>
    </source>
</evidence>
<dbReference type="Pfam" id="PF00264">
    <property type="entry name" value="Tyrosinase"/>
    <property type="match status" value="1"/>
</dbReference>
<protein>
    <submittedName>
        <fullName evidence="8">Tyrosinase</fullName>
        <ecNumber evidence="8">1.14.18.1</ecNumber>
    </submittedName>
</protein>
<evidence type="ECO:0000259" key="7">
    <source>
        <dbReference type="PROSITE" id="PS00498"/>
    </source>
</evidence>
<dbReference type="EMBL" id="JACHJR010000001">
    <property type="protein sequence ID" value="MBB4945237.1"/>
    <property type="molecule type" value="Genomic_DNA"/>
</dbReference>
<name>A0A7W7WEY1_9ACTN</name>
<organism evidence="8 9">
    <name type="scientific">Kitasatospora gansuensis</name>
    <dbReference type="NCBI Taxonomy" id="258050"/>
    <lineage>
        <taxon>Bacteria</taxon>
        <taxon>Bacillati</taxon>
        <taxon>Actinomycetota</taxon>
        <taxon>Actinomycetes</taxon>
        <taxon>Kitasatosporales</taxon>
        <taxon>Streptomycetaceae</taxon>
        <taxon>Kitasatospora</taxon>
    </lineage>
</organism>
<comment type="similarity">
    <text evidence="2">Belongs to the tyrosinase family.</text>
</comment>
<dbReference type="Proteomes" id="UP000573327">
    <property type="component" value="Unassembled WGS sequence"/>
</dbReference>
<dbReference type="PANTHER" id="PTHR11474:SF126">
    <property type="entry name" value="TYROSINASE-LIKE PROTEIN TYR-1-RELATED"/>
    <property type="match status" value="1"/>
</dbReference>
<dbReference type="InterPro" id="IPR050316">
    <property type="entry name" value="Tyrosinase/Hemocyanin"/>
</dbReference>
<comment type="caution">
    <text evidence="8">The sequence shown here is derived from an EMBL/GenBank/DDBJ whole genome shotgun (WGS) entry which is preliminary data.</text>
</comment>
<evidence type="ECO:0000256" key="1">
    <source>
        <dbReference type="ARBA" id="ARBA00001973"/>
    </source>
</evidence>
<dbReference type="PRINTS" id="PR00092">
    <property type="entry name" value="TYROSINASE"/>
</dbReference>
<keyword evidence="4 8" id="KW-0560">Oxidoreductase</keyword>
<evidence type="ECO:0000256" key="2">
    <source>
        <dbReference type="ARBA" id="ARBA00009928"/>
    </source>
</evidence>
<dbReference type="InterPro" id="IPR008922">
    <property type="entry name" value="Di-copper_centre_dom_sf"/>
</dbReference>
<dbReference type="GO" id="GO:0004503">
    <property type="term" value="F:tyrosinase activity"/>
    <property type="evidence" value="ECO:0007669"/>
    <property type="project" value="UniProtKB-EC"/>
</dbReference>
<evidence type="ECO:0000256" key="4">
    <source>
        <dbReference type="ARBA" id="ARBA00023002"/>
    </source>
</evidence>
<dbReference type="Gene3D" id="1.10.1280.10">
    <property type="entry name" value="Di-copper center containing domain from catechol oxidase"/>
    <property type="match status" value="1"/>
</dbReference>
<comment type="cofactor">
    <cofactor evidence="1">
        <name>Cu(2+)</name>
        <dbReference type="ChEBI" id="CHEBI:29036"/>
    </cofactor>
</comment>
<feature type="domain" description="Tyrosinase copper-binding" evidence="6">
    <location>
        <begin position="80"/>
        <end position="97"/>
    </location>
</feature>
<feature type="domain" description="Tyrosinase copper-binding" evidence="7">
    <location>
        <begin position="259"/>
        <end position="270"/>
    </location>
</feature>
<keyword evidence="5" id="KW-0186">Copper</keyword>
<evidence type="ECO:0000313" key="8">
    <source>
        <dbReference type="EMBL" id="MBB4945237.1"/>
    </source>
</evidence>
<evidence type="ECO:0000259" key="6">
    <source>
        <dbReference type="PROSITE" id="PS00497"/>
    </source>
</evidence>
<dbReference type="PROSITE" id="PS00497">
    <property type="entry name" value="TYROSINASE_1"/>
    <property type="match status" value="1"/>
</dbReference>
<reference evidence="8 9" key="1">
    <citation type="submission" date="2020-08" db="EMBL/GenBank/DDBJ databases">
        <title>Sequencing the genomes of 1000 actinobacteria strains.</title>
        <authorList>
            <person name="Klenk H.-P."/>
        </authorList>
    </citation>
    <scope>NUCLEOTIDE SEQUENCE [LARGE SCALE GENOMIC DNA]</scope>
    <source>
        <strain evidence="8 9">DSM 44786</strain>
    </source>
</reference>
<dbReference type="EC" id="1.14.18.1" evidence="8"/>
<dbReference type="PANTHER" id="PTHR11474">
    <property type="entry name" value="TYROSINASE FAMILY MEMBER"/>
    <property type="match status" value="1"/>
</dbReference>
<dbReference type="PROSITE" id="PS00498">
    <property type="entry name" value="TYROSINASE_2"/>
    <property type="match status" value="1"/>
</dbReference>
<accession>A0A7W7WEY1</accession>
<gene>
    <name evidence="8" type="ORF">F4556_000772</name>
</gene>
<evidence type="ECO:0000313" key="9">
    <source>
        <dbReference type="Proteomes" id="UP000573327"/>
    </source>
</evidence>
<proteinExistence type="inferred from homology"/>